<keyword evidence="4 5" id="KW-0472">Membrane</keyword>
<dbReference type="GO" id="GO:0005886">
    <property type="term" value="C:plasma membrane"/>
    <property type="evidence" value="ECO:0007669"/>
    <property type="project" value="UniProtKB-SubCell"/>
</dbReference>
<feature type="transmembrane region" description="Helical" evidence="5">
    <location>
        <begin position="137"/>
        <end position="165"/>
    </location>
</feature>
<evidence type="ECO:0000256" key="4">
    <source>
        <dbReference type="ARBA" id="ARBA00023136"/>
    </source>
</evidence>
<comment type="similarity">
    <text evidence="5">Belongs to the 4-toluene sulfonate uptake permease (TSUP) (TC 2.A.102) family.</text>
</comment>
<feature type="transmembrane region" description="Helical" evidence="5">
    <location>
        <begin position="12"/>
        <end position="38"/>
    </location>
</feature>
<evidence type="ECO:0000313" key="6">
    <source>
        <dbReference type="EMBL" id="PSJ37363.1"/>
    </source>
</evidence>
<dbReference type="RefSeq" id="WP_106515354.1">
    <property type="nucleotide sequence ID" value="NZ_PXYI01000009.1"/>
</dbReference>
<organism evidence="6 7">
    <name type="scientific">Allosphingosinicella deserti</name>
    <dbReference type="NCBI Taxonomy" id="2116704"/>
    <lineage>
        <taxon>Bacteria</taxon>
        <taxon>Pseudomonadati</taxon>
        <taxon>Pseudomonadota</taxon>
        <taxon>Alphaproteobacteria</taxon>
        <taxon>Sphingomonadales</taxon>
        <taxon>Sphingomonadaceae</taxon>
        <taxon>Allosphingosinicella</taxon>
    </lineage>
</organism>
<keyword evidence="2 5" id="KW-0812">Transmembrane</keyword>
<keyword evidence="3 5" id="KW-1133">Transmembrane helix</keyword>
<dbReference type="PANTHER" id="PTHR43701:SF5">
    <property type="entry name" value="MEMBRANE TRANSPORTER PROTEIN-RELATED"/>
    <property type="match status" value="1"/>
</dbReference>
<comment type="caution">
    <text evidence="6">The sequence shown here is derived from an EMBL/GenBank/DDBJ whole genome shotgun (WGS) entry which is preliminary data.</text>
</comment>
<reference evidence="6 7" key="1">
    <citation type="submission" date="2018-03" db="EMBL/GenBank/DDBJ databases">
        <title>The draft genome of Sphingosinicella sp. GL-C-18.</title>
        <authorList>
            <person name="Liu L."/>
            <person name="Li L."/>
            <person name="Liang L."/>
            <person name="Zhang X."/>
            <person name="Wang T."/>
        </authorList>
    </citation>
    <scope>NUCLEOTIDE SEQUENCE [LARGE SCALE GENOMIC DNA]</scope>
    <source>
        <strain evidence="6 7">GL-C-18</strain>
    </source>
</reference>
<dbReference type="Proteomes" id="UP000241167">
    <property type="component" value="Unassembled WGS sequence"/>
</dbReference>
<feature type="transmembrane region" description="Helical" evidence="5">
    <location>
        <begin position="226"/>
        <end position="245"/>
    </location>
</feature>
<feature type="transmembrane region" description="Helical" evidence="5">
    <location>
        <begin position="171"/>
        <end position="188"/>
    </location>
</feature>
<feature type="transmembrane region" description="Helical" evidence="5">
    <location>
        <begin position="74"/>
        <end position="92"/>
    </location>
</feature>
<evidence type="ECO:0000313" key="7">
    <source>
        <dbReference type="Proteomes" id="UP000241167"/>
    </source>
</evidence>
<evidence type="ECO:0000256" key="2">
    <source>
        <dbReference type="ARBA" id="ARBA00022692"/>
    </source>
</evidence>
<dbReference type="InterPro" id="IPR051598">
    <property type="entry name" value="TSUP/Inactive_protease-like"/>
</dbReference>
<dbReference type="EMBL" id="PXYI01000009">
    <property type="protein sequence ID" value="PSJ37363.1"/>
    <property type="molecule type" value="Genomic_DNA"/>
</dbReference>
<evidence type="ECO:0000256" key="3">
    <source>
        <dbReference type="ARBA" id="ARBA00022989"/>
    </source>
</evidence>
<dbReference type="OrthoDB" id="560496at2"/>
<proteinExistence type="inferred from homology"/>
<name>A0A2P7QHE3_9SPHN</name>
<sequence length="246" mass="25451">MEPATIFWVASLMAIAAALYSTVGHGGASAYLAIMALFAIEPTVMRPTALALNLVVAGFAVLRFAIARQINVRLAALFAVTAAPAAFVGGMITIPPEYYRPLVGIFLCLAAIRLFWQPRALAERAVKPPPLLIAAPAGAGLGLLAGLTGTGGGIFLSPLIILFGWEEPRKTSGVAATFILINSIAGLAGNLASVRSLPSALPWFVAAVAVGALLGTWLGVDRLPRARLLQCLGFVLVIAGGKLLLT</sequence>
<protein>
    <recommendedName>
        <fullName evidence="5">Probable membrane transporter protein</fullName>
    </recommendedName>
</protein>
<keyword evidence="5" id="KW-1003">Cell membrane</keyword>
<dbReference type="Pfam" id="PF01925">
    <property type="entry name" value="TauE"/>
    <property type="match status" value="1"/>
</dbReference>
<evidence type="ECO:0000256" key="1">
    <source>
        <dbReference type="ARBA" id="ARBA00004141"/>
    </source>
</evidence>
<accession>A0A2P7QHE3</accession>
<comment type="subcellular location">
    <subcellularLocation>
        <location evidence="5">Cell membrane</location>
        <topology evidence="5">Multi-pass membrane protein</topology>
    </subcellularLocation>
    <subcellularLocation>
        <location evidence="1">Membrane</location>
        <topology evidence="1">Multi-pass membrane protein</topology>
    </subcellularLocation>
</comment>
<feature type="transmembrane region" description="Helical" evidence="5">
    <location>
        <begin position="200"/>
        <end position="220"/>
    </location>
</feature>
<feature type="transmembrane region" description="Helical" evidence="5">
    <location>
        <begin position="44"/>
        <end position="62"/>
    </location>
</feature>
<keyword evidence="7" id="KW-1185">Reference proteome</keyword>
<dbReference type="AlphaFoldDB" id="A0A2P7QHE3"/>
<evidence type="ECO:0000256" key="5">
    <source>
        <dbReference type="RuleBase" id="RU363041"/>
    </source>
</evidence>
<dbReference type="InterPro" id="IPR002781">
    <property type="entry name" value="TM_pro_TauE-like"/>
</dbReference>
<dbReference type="PANTHER" id="PTHR43701">
    <property type="entry name" value="MEMBRANE TRANSPORTER PROTEIN MJ0441-RELATED"/>
    <property type="match status" value="1"/>
</dbReference>
<gene>
    <name evidence="6" type="ORF">C7I55_22875</name>
</gene>
<feature type="transmembrane region" description="Helical" evidence="5">
    <location>
        <begin position="98"/>
        <end position="116"/>
    </location>
</feature>